<evidence type="ECO:0000259" key="6">
    <source>
        <dbReference type="Pfam" id="PF02836"/>
    </source>
</evidence>
<dbReference type="Pfam" id="PF16355">
    <property type="entry name" value="DUF4982"/>
    <property type="match status" value="1"/>
</dbReference>
<dbReference type="Pfam" id="PF02836">
    <property type="entry name" value="Glyco_hydro_2_C"/>
    <property type="match status" value="1"/>
</dbReference>
<keyword evidence="2" id="KW-0378">Hydrolase</keyword>
<dbReference type="InterPro" id="IPR017853">
    <property type="entry name" value="GH"/>
</dbReference>
<dbReference type="HOGENOM" id="CLU_006501_0_1_10"/>
<name>I9T6U0_9BACE</name>
<organism evidence="10 11">
    <name type="scientific">Bacteroides salyersiae CL02T12C01</name>
    <dbReference type="NCBI Taxonomy" id="997887"/>
    <lineage>
        <taxon>Bacteria</taxon>
        <taxon>Pseudomonadati</taxon>
        <taxon>Bacteroidota</taxon>
        <taxon>Bacteroidia</taxon>
        <taxon>Bacteroidales</taxon>
        <taxon>Bacteroidaceae</taxon>
        <taxon>Bacteroides</taxon>
    </lineage>
</organism>
<dbReference type="PANTHER" id="PTHR42732:SF1">
    <property type="entry name" value="BETA-MANNOSIDASE"/>
    <property type="match status" value="1"/>
</dbReference>
<dbReference type="InterPro" id="IPR006104">
    <property type="entry name" value="Glyco_hydro_2_N"/>
</dbReference>
<feature type="domain" description="Glycoside hydrolase family 2 catalytic" evidence="6">
    <location>
        <begin position="307"/>
        <end position="467"/>
    </location>
</feature>
<evidence type="ECO:0000313" key="10">
    <source>
        <dbReference type="EMBL" id="EIY64443.1"/>
    </source>
</evidence>
<dbReference type="InterPro" id="IPR006101">
    <property type="entry name" value="Glyco_hydro_2"/>
</dbReference>
<dbReference type="PANTHER" id="PTHR42732">
    <property type="entry name" value="BETA-GALACTOSIDASE"/>
    <property type="match status" value="1"/>
</dbReference>
<dbReference type="AlphaFoldDB" id="I9T6U0"/>
<accession>I9T6U0</accession>
<evidence type="ECO:0000256" key="3">
    <source>
        <dbReference type="ARBA" id="ARBA00023295"/>
    </source>
</evidence>
<dbReference type="GeneID" id="93114687"/>
<keyword evidence="3" id="KW-0326">Glycosidase</keyword>
<feature type="domain" description="Glycoside hydrolase family 2" evidence="9">
    <location>
        <begin position="698"/>
        <end position="800"/>
    </location>
</feature>
<keyword evidence="4" id="KW-0732">Signal</keyword>
<evidence type="ECO:0008006" key="12">
    <source>
        <dbReference type="Google" id="ProtNLM"/>
    </source>
</evidence>
<dbReference type="Gene3D" id="3.20.20.80">
    <property type="entry name" value="Glycosidases"/>
    <property type="match status" value="1"/>
</dbReference>
<dbReference type="InterPro" id="IPR008979">
    <property type="entry name" value="Galactose-bd-like_sf"/>
</dbReference>
<evidence type="ECO:0000313" key="11">
    <source>
        <dbReference type="Proteomes" id="UP000005150"/>
    </source>
</evidence>
<dbReference type="OrthoDB" id="9801077at2"/>
<dbReference type="RefSeq" id="WP_007480017.1">
    <property type="nucleotide sequence ID" value="NZ_JH724307.1"/>
</dbReference>
<dbReference type="InterPro" id="IPR006102">
    <property type="entry name" value="Ig-like_GH2"/>
</dbReference>
<dbReference type="InterPro" id="IPR006103">
    <property type="entry name" value="Glyco_hydro_2_cat"/>
</dbReference>
<dbReference type="PATRIC" id="fig|997887.3.peg.2184"/>
<dbReference type="InterPro" id="IPR040605">
    <property type="entry name" value="Glyco_hydro2_dom5"/>
</dbReference>
<dbReference type="Gene3D" id="2.60.40.10">
    <property type="entry name" value="Immunoglobulins"/>
    <property type="match status" value="3"/>
</dbReference>
<feature type="chain" id="PRO_5003726939" description="Beta-galactosidase" evidence="4">
    <location>
        <begin position="23"/>
        <end position="804"/>
    </location>
</feature>
<evidence type="ECO:0000259" key="9">
    <source>
        <dbReference type="Pfam" id="PF18565"/>
    </source>
</evidence>
<dbReference type="InterPro" id="IPR023232">
    <property type="entry name" value="Glyco_hydro_2_AS"/>
</dbReference>
<dbReference type="GO" id="GO:0004553">
    <property type="term" value="F:hydrolase activity, hydrolyzing O-glycosyl compounds"/>
    <property type="evidence" value="ECO:0007669"/>
    <property type="project" value="InterPro"/>
</dbReference>
<dbReference type="Proteomes" id="UP000005150">
    <property type="component" value="Unassembled WGS sequence"/>
</dbReference>
<feature type="domain" description="Glycoside hydrolase family 2 immunoglobulin-like beta-sandwich" evidence="5">
    <location>
        <begin position="196"/>
        <end position="299"/>
    </location>
</feature>
<dbReference type="InterPro" id="IPR032311">
    <property type="entry name" value="DUF4982"/>
</dbReference>
<evidence type="ECO:0000259" key="5">
    <source>
        <dbReference type="Pfam" id="PF00703"/>
    </source>
</evidence>
<dbReference type="PROSITE" id="PS00608">
    <property type="entry name" value="GLYCOSYL_HYDROL_F2_2"/>
    <property type="match status" value="1"/>
</dbReference>
<dbReference type="PRINTS" id="PR00132">
    <property type="entry name" value="GLHYDRLASE2"/>
</dbReference>
<dbReference type="SUPFAM" id="SSF49303">
    <property type="entry name" value="beta-Galactosidase/glucuronidase domain"/>
    <property type="match status" value="1"/>
</dbReference>
<evidence type="ECO:0000256" key="2">
    <source>
        <dbReference type="ARBA" id="ARBA00022801"/>
    </source>
</evidence>
<dbReference type="InterPro" id="IPR051913">
    <property type="entry name" value="GH2_Domain-Containing"/>
</dbReference>
<dbReference type="Gene3D" id="2.60.120.260">
    <property type="entry name" value="Galactose-binding domain-like"/>
    <property type="match status" value="1"/>
</dbReference>
<dbReference type="InterPro" id="IPR036156">
    <property type="entry name" value="Beta-gal/glucu_dom_sf"/>
</dbReference>
<dbReference type="SUPFAM" id="SSF49785">
    <property type="entry name" value="Galactose-binding domain-like"/>
    <property type="match status" value="1"/>
</dbReference>
<feature type="domain" description="Glycosyl hydrolases family 2 sugar binding" evidence="7">
    <location>
        <begin position="88"/>
        <end position="181"/>
    </location>
</feature>
<sequence>MMKKIIVYVCACLLLVSCGNFTSENTRSRQLLDSGWKFYRGEANAEQPGFDDSSWRTVDLPHDFSIEDIPGTGSPFSPDAVSGINGGFTEGGIGWYRKNIFVPSSQKDKNFELYFEGAYMNTDVWINGRHLGNHPYGYTPFVYDITDYLAYDQDNVIAVQVKNEGNNSRWYAGSGLYRHVWLTVTNPLHIITHGTYITTPTVTREMAEVVVETSIVNNYPSGNDVVIETVITDDAGNRVASIKADKKINAGNTDVFTQKTEIESPQLWSPDTPYLYNVTTRIYANNHLEDEYKSTFGIRSVSVDAQKGLLLNGVPLKLKGGCVHHDNGPLGAKAYDRAEERKVELMKANGYNAVRASHNPPSTAFLNACDRLGLLVIDEAFDMWEHGKNPQDYHLYYKTNWRKDVEVMLKRDRNHPSVIMWSIGNEIPAMQMEEVVNNARMMTSYIHELEPTRPVTAGLNNLGEELNAFMEVLDVCGYNYAVGGYAVGKYAMDIRNHPKRVIYGSESYAFDACDAWADVEANTAVIGDFIWTAIDYIGEASIGWHGYPQSNSVYPWTLAYCGDIDICGWKRPQSYYRDAFWSDEPVVSLFVHSPVSSFEPLKRERINWSRWHYKDLVAKWNWPGFENKSLKVESYSSCDSVELFLNNQSLGMKETGRKCKYMATWQVPYAPGELKAVGYKAGKKVFSALETNAVASHLKLSADRNAIFADNQDLSYVTVELRDDYDRLDIDAENLIDFEVKGPAVIAGVGNANPVSLESYTQPRRKAWRGKCLVILKSTADAGEITLTATTPGMEAAKITIESK</sequence>
<proteinExistence type="inferred from homology"/>
<keyword evidence="11" id="KW-1185">Reference proteome</keyword>
<feature type="domain" description="DUF4982" evidence="8">
    <location>
        <begin position="628"/>
        <end position="685"/>
    </location>
</feature>
<dbReference type="SUPFAM" id="SSF51445">
    <property type="entry name" value="(Trans)glycosidases"/>
    <property type="match status" value="1"/>
</dbReference>
<dbReference type="Pfam" id="PF18565">
    <property type="entry name" value="Glyco_hydro2_C5"/>
    <property type="match status" value="1"/>
</dbReference>
<dbReference type="EMBL" id="AGXV01000025">
    <property type="protein sequence ID" value="EIY64443.1"/>
    <property type="molecule type" value="Genomic_DNA"/>
</dbReference>
<dbReference type="PROSITE" id="PS51257">
    <property type="entry name" value="PROKAR_LIPOPROTEIN"/>
    <property type="match status" value="1"/>
</dbReference>
<evidence type="ECO:0000259" key="7">
    <source>
        <dbReference type="Pfam" id="PF02837"/>
    </source>
</evidence>
<reference evidence="10 11" key="1">
    <citation type="submission" date="2012-02" db="EMBL/GenBank/DDBJ databases">
        <title>The Genome Sequence of Bacteroides salyersiae CL02T12C01.</title>
        <authorList>
            <consortium name="The Broad Institute Genome Sequencing Platform"/>
            <person name="Earl A."/>
            <person name="Ward D."/>
            <person name="Feldgarden M."/>
            <person name="Gevers D."/>
            <person name="Zitomersky N.L."/>
            <person name="Coyne M.J."/>
            <person name="Comstock L.E."/>
            <person name="Young S.K."/>
            <person name="Zeng Q."/>
            <person name="Gargeya S."/>
            <person name="Fitzgerald M."/>
            <person name="Haas B."/>
            <person name="Abouelleil A."/>
            <person name="Alvarado L."/>
            <person name="Arachchi H.M."/>
            <person name="Berlin A."/>
            <person name="Chapman S.B."/>
            <person name="Gearin G."/>
            <person name="Goldberg J."/>
            <person name="Griggs A."/>
            <person name="Gujja S."/>
            <person name="Hansen M."/>
            <person name="Heiman D."/>
            <person name="Howarth C."/>
            <person name="Larimer J."/>
            <person name="Lui A."/>
            <person name="MacDonald P.J.P."/>
            <person name="McCowen C."/>
            <person name="Montmayeur A."/>
            <person name="Murphy C."/>
            <person name="Neiman D."/>
            <person name="Pearson M."/>
            <person name="Priest M."/>
            <person name="Roberts A."/>
            <person name="Saif S."/>
            <person name="Shea T."/>
            <person name="Sisk P."/>
            <person name="Stolte C."/>
            <person name="Sykes S."/>
            <person name="Wortman J."/>
            <person name="Nusbaum C."/>
            <person name="Birren B."/>
        </authorList>
    </citation>
    <scope>NUCLEOTIDE SEQUENCE [LARGE SCALE GENOMIC DNA]</scope>
    <source>
        <strain evidence="10 11">CL02T12C01</strain>
    </source>
</reference>
<evidence type="ECO:0000256" key="1">
    <source>
        <dbReference type="ARBA" id="ARBA00007401"/>
    </source>
</evidence>
<dbReference type="Pfam" id="PF00703">
    <property type="entry name" value="Glyco_hydro_2"/>
    <property type="match status" value="1"/>
</dbReference>
<dbReference type="GO" id="GO:0005975">
    <property type="term" value="P:carbohydrate metabolic process"/>
    <property type="evidence" value="ECO:0007669"/>
    <property type="project" value="InterPro"/>
</dbReference>
<comment type="caution">
    <text evidence="10">The sequence shown here is derived from an EMBL/GenBank/DDBJ whole genome shotgun (WGS) entry which is preliminary data.</text>
</comment>
<gene>
    <name evidence="10" type="ORF">HMPREF1071_02088</name>
</gene>
<dbReference type="Pfam" id="PF02837">
    <property type="entry name" value="Glyco_hydro_2_N"/>
    <property type="match status" value="1"/>
</dbReference>
<comment type="similarity">
    <text evidence="1">Belongs to the glycosyl hydrolase 2 family.</text>
</comment>
<evidence type="ECO:0000259" key="8">
    <source>
        <dbReference type="Pfam" id="PF16355"/>
    </source>
</evidence>
<protein>
    <recommendedName>
        <fullName evidence="12">Beta-galactosidase</fullName>
    </recommendedName>
</protein>
<feature type="signal peptide" evidence="4">
    <location>
        <begin position="1"/>
        <end position="22"/>
    </location>
</feature>
<dbReference type="InterPro" id="IPR013783">
    <property type="entry name" value="Ig-like_fold"/>
</dbReference>
<evidence type="ECO:0000256" key="4">
    <source>
        <dbReference type="SAM" id="SignalP"/>
    </source>
</evidence>